<dbReference type="InterPro" id="IPR006308">
    <property type="entry name" value="Pol_III_a_PolC-type_gram_pos"/>
</dbReference>
<dbReference type="InterPro" id="IPR004013">
    <property type="entry name" value="PHP_dom"/>
</dbReference>
<dbReference type="SUPFAM" id="SSF89550">
    <property type="entry name" value="PHP domain-like"/>
    <property type="match status" value="1"/>
</dbReference>
<feature type="compositionally biased region" description="Basic and acidic residues" evidence="8">
    <location>
        <begin position="169"/>
        <end position="197"/>
    </location>
</feature>
<dbReference type="InterPro" id="IPR040982">
    <property type="entry name" value="DNA_pol3_finger"/>
</dbReference>
<dbReference type="InterPro" id="IPR012340">
    <property type="entry name" value="NA-bd_OB-fold"/>
</dbReference>
<comment type="subcellular location">
    <subcellularLocation>
        <location evidence="7">Cytoplasm</location>
    </subcellularLocation>
</comment>
<dbReference type="Gene3D" id="3.20.20.140">
    <property type="entry name" value="Metal-dependent hydrolases"/>
    <property type="match status" value="1"/>
</dbReference>
<evidence type="ECO:0000256" key="3">
    <source>
        <dbReference type="ARBA" id="ARBA00022705"/>
    </source>
</evidence>
<dbReference type="EMBL" id="DVOB01000085">
    <property type="protein sequence ID" value="HIU95834.1"/>
    <property type="molecule type" value="Genomic_DNA"/>
</dbReference>
<comment type="caution">
    <text evidence="10">The sequence shown here is derived from an EMBL/GenBank/DDBJ whole genome shotgun (WGS) entry which is preliminary data.</text>
</comment>
<dbReference type="GO" id="GO:0008408">
    <property type="term" value="F:3'-5' exonuclease activity"/>
    <property type="evidence" value="ECO:0007669"/>
    <property type="project" value="UniProtKB-UniRule"/>
</dbReference>
<dbReference type="PANTHER" id="PTHR32294:SF5">
    <property type="entry name" value="DNA POLYMERASE III POLC-TYPE"/>
    <property type="match status" value="1"/>
</dbReference>
<keyword evidence="3 7" id="KW-0235">DNA replication</keyword>
<dbReference type="Pfam" id="PF02811">
    <property type="entry name" value="PHP"/>
    <property type="match status" value="1"/>
</dbReference>
<dbReference type="Pfam" id="PF07733">
    <property type="entry name" value="DNA_pol3_alpha"/>
    <property type="match status" value="2"/>
</dbReference>
<evidence type="ECO:0000256" key="5">
    <source>
        <dbReference type="ARBA" id="ARBA00022932"/>
    </source>
</evidence>
<keyword evidence="7" id="KW-0540">Nuclease</keyword>
<dbReference type="Gene3D" id="1.10.150.700">
    <property type="entry name" value="PolC, middle finger domain"/>
    <property type="match status" value="1"/>
</dbReference>
<keyword evidence="1 7" id="KW-0808">Transferase</keyword>
<proteinExistence type="inferred from homology"/>
<dbReference type="GO" id="GO:0003677">
    <property type="term" value="F:DNA binding"/>
    <property type="evidence" value="ECO:0007669"/>
    <property type="project" value="UniProtKB-UniRule"/>
</dbReference>
<dbReference type="SMART" id="SM00481">
    <property type="entry name" value="POLIIIAc"/>
    <property type="match status" value="1"/>
</dbReference>
<dbReference type="InterPro" id="IPR016195">
    <property type="entry name" value="Pol/histidinol_Pase-like"/>
</dbReference>
<keyword evidence="2 7" id="KW-0548">Nucleotidyltransferase</keyword>
<feature type="compositionally biased region" description="Polar residues" evidence="8">
    <location>
        <begin position="206"/>
        <end position="216"/>
    </location>
</feature>
<dbReference type="AlphaFoldDB" id="A0A9D1N655"/>
<evidence type="ECO:0000256" key="6">
    <source>
        <dbReference type="ARBA" id="ARBA00049244"/>
    </source>
</evidence>
<evidence type="ECO:0000256" key="2">
    <source>
        <dbReference type="ARBA" id="ARBA00022695"/>
    </source>
</evidence>
<dbReference type="HAMAP" id="MF_00356">
    <property type="entry name" value="DNApol_PolC"/>
    <property type="match status" value="1"/>
</dbReference>
<dbReference type="NCBIfam" id="NF001688">
    <property type="entry name" value="PRK00448.1"/>
    <property type="match status" value="1"/>
</dbReference>
<comment type="similarity">
    <text evidence="7">Belongs to the DNA polymerase type-C family. PolC subfamily.</text>
</comment>
<dbReference type="Gene3D" id="1.10.150.870">
    <property type="match status" value="1"/>
</dbReference>
<dbReference type="GO" id="GO:0006261">
    <property type="term" value="P:DNA-templated DNA replication"/>
    <property type="evidence" value="ECO:0007669"/>
    <property type="project" value="UniProtKB-UniRule"/>
</dbReference>
<dbReference type="Gene3D" id="6.10.140.1510">
    <property type="match status" value="1"/>
</dbReference>
<dbReference type="GO" id="GO:0005737">
    <property type="term" value="C:cytoplasm"/>
    <property type="evidence" value="ECO:0007669"/>
    <property type="project" value="UniProtKB-SubCell"/>
</dbReference>
<dbReference type="InterPro" id="IPR003141">
    <property type="entry name" value="Pol/His_phosphatase_N"/>
</dbReference>
<reference evidence="10" key="2">
    <citation type="journal article" date="2021" name="PeerJ">
        <title>Extensive microbial diversity within the chicken gut microbiome revealed by metagenomics and culture.</title>
        <authorList>
            <person name="Gilroy R."/>
            <person name="Ravi A."/>
            <person name="Getino M."/>
            <person name="Pursley I."/>
            <person name="Horton D.L."/>
            <person name="Alikhan N.F."/>
            <person name="Baker D."/>
            <person name="Gharbi K."/>
            <person name="Hall N."/>
            <person name="Watson M."/>
            <person name="Adriaenssens E.M."/>
            <person name="Foster-Nyarko E."/>
            <person name="Jarju S."/>
            <person name="Secka A."/>
            <person name="Antonio M."/>
            <person name="Oren A."/>
            <person name="Chaudhuri R.R."/>
            <person name="La Ragione R."/>
            <person name="Hildebrand F."/>
            <person name="Pallen M.J."/>
        </authorList>
    </citation>
    <scope>NUCLEOTIDE SEQUENCE</scope>
    <source>
        <strain evidence="10">ChiSjej4B22-8349</strain>
    </source>
</reference>
<evidence type="ECO:0000256" key="4">
    <source>
        <dbReference type="ARBA" id="ARBA00022839"/>
    </source>
</evidence>
<dbReference type="CDD" id="cd04484">
    <property type="entry name" value="polC_OBF"/>
    <property type="match status" value="1"/>
</dbReference>
<keyword evidence="4 7" id="KW-0269">Exonuclease</keyword>
<keyword evidence="7" id="KW-0963">Cytoplasm</keyword>
<evidence type="ECO:0000259" key="9">
    <source>
        <dbReference type="SMART" id="SM00481"/>
    </source>
</evidence>
<organism evidence="10 11">
    <name type="scientific">Candidatus Allocopromorpha excrementipullorum</name>
    <dbReference type="NCBI Taxonomy" id="2840743"/>
    <lineage>
        <taxon>Bacteria</taxon>
        <taxon>Bacillati</taxon>
        <taxon>Bacillota</taxon>
        <taxon>Clostridia</taxon>
        <taxon>Eubacteriales</taxon>
        <taxon>Eubacteriaceae</taxon>
        <taxon>Eubacteriaceae incertae sedis</taxon>
        <taxon>Candidatus Allocopromorpha</taxon>
    </lineage>
</organism>
<evidence type="ECO:0000256" key="7">
    <source>
        <dbReference type="HAMAP-Rule" id="MF_00356"/>
    </source>
</evidence>
<evidence type="ECO:0000256" key="1">
    <source>
        <dbReference type="ARBA" id="ARBA00022679"/>
    </source>
</evidence>
<dbReference type="InterPro" id="IPR004805">
    <property type="entry name" value="DnaE2/DnaE/PolC"/>
</dbReference>
<dbReference type="Proteomes" id="UP000824130">
    <property type="component" value="Unassembled WGS sequence"/>
</dbReference>
<dbReference type="PANTHER" id="PTHR32294">
    <property type="entry name" value="DNA POLYMERASE III SUBUNIT ALPHA"/>
    <property type="match status" value="1"/>
</dbReference>
<dbReference type="InterPro" id="IPR044923">
    <property type="entry name" value="PolC_middle_finger_sf"/>
</dbReference>
<dbReference type="Pfam" id="PF14579">
    <property type="entry name" value="HHH_6"/>
    <property type="match status" value="1"/>
</dbReference>
<evidence type="ECO:0000313" key="10">
    <source>
        <dbReference type="EMBL" id="HIU95834.1"/>
    </source>
</evidence>
<comment type="catalytic activity">
    <reaction evidence="6 7">
        <text>DNA(n) + a 2'-deoxyribonucleoside 5'-triphosphate = DNA(n+1) + diphosphate</text>
        <dbReference type="Rhea" id="RHEA:22508"/>
        <dbReference type="Rhea" id="RHEA-COMP:17339"/>
        <dbReference type="Rhea" id="RHEA-COMP:17340"/>
        <dbReference type="ChEBI" id="CHEBI:33019"/>
        <dbReference type="ChEBI" id="CHEBI:61560"/>
        <dbReference type="ChEBI" id="CHEBI:173112"/>
        <dbReference type="EC" id="2.7.7.7"/>
    </reaction>
</comment>
<dbReference type="InterPro" id="IPR029460">
    <property type="entry name" value="DNAPol_HHH"/>
</dbReference>
<dbReference type="CDD" id="cd07435">
    <property type="entry name" value="PHP_PolIIIA_POLC"/>
    <property type="match status" value="1"/>
</dbReference>
<dbReference type="EC" id="2.7.7.7" evidence="7"/>
<dbReference type="Pfam" id="PF17657">
    <property type="entry name" value="DNA_pol3_finger"/>
    <property type="match status" value="1"/>
</dbReference>
<feature type="domain" description="Polymerase/histidinol phosphatase N-terminal" evidence="9">
    <location>
        <begin position="359"/>
        <end position="424"/>
    </location>
</feature>
<keyword evidence="5 7" id="KW-0239">DNA-directed DNA polymerase</keyword>
<gene>
    <name evidence="7" type="primary">polC</name>
    <name evidence="10" type="ORF">IAD25_03885</name>
</gene>
<name>A0A9D1N655_9FIRM</name>
<reference evidence="10" key="1">
    <citation type="submission" date="2020-10" db="EMBL/GenBank/DDBJ databases">
        <authorList>
            <person name="Gilroy R."/>
        </authorList>
    </citation>
    <scope>NUCLEOTIDE SEQUENCE</scope>
    <source>
        <strain evidence="10">ChiSjej4B22-8349</strain>
    </source>
</reference>
<feature type="region of interest" description="Disordered" evidence="8">
    <location>
        <begin position="169"/>
        <end position="230"/>
    </location>
</feature>
<dbReference type="Gene3D" id="3.30.1900.20">
    <property type="match status" value="2"/>
</dbReference>
<dbReference type="GO" id="GO:0003887">
    <property type="term" value="F:DNA-directed DNA polymerase activity"/>
    <property type="evidence" value="ECO:0007669"/>
    <property type="project" value="UniProtKB-UniRule"/>
</dbReference>
<evidence type="ECO:0000256" key="8">
    <source>
        <dbReference type="SAM" id="MobiDB-lite"/>
    </source>
</evidence>
<sequence length="1267" mass="143887">MREILENSIDFSKLEGYSKDDIKFEMKRAVLSRETGVLELEAELNFVLPYETIDRFKRTLQGRLPEIKDISIRLSYDGLIQSRDEAIGAYIEHMIALVNGRYAHVTKTIYRDKWHLEENQLVIYALGELSVEILNRDVAGKFQMLLKRDLKEDISVRFENDSQEYRDLGRKMEEKERSVFEEHQERAAVMRSDRQDHAAVPGASPSAENPRSFPSQSAGGSGGKGFKGRRKKAYTPVKGNLIMGNPISGVLTSIGEVTSESGIVRIEGELFRKDSRTTRSDSKLVSLYITDKLTSICVKAFVLNEKWEDIDTHLSKGDGIRIQGMAQWDRYDNCVTIMADSIEKTEKNERVDTYPEKRVELHAHTKMSAMDGLNDIKHMIKTAEKWGHRAVAITDHGVVQAFPDASHAAKDIKILYGCEGYLLEDKDLIREDGTIDYKGRGTNHVIIFARNREGLKNLYKLVSISHLEYFYKKPRIPKSVLQQHREGLIIGSACEAGEIYRAILNGESEDELKRLVDFYDYLEIQPLINNKFLIENGLVKNEEELKENNRKIIALGERYGKPVVATCDAHYFDEEEALYRRILMAGQGFKDVEGDKGLYFRTTQEMMEEFMYLGEEKAYEVVIENTNRIADMIEPMMPVPEGKFPPKIAGAEEDLRKACEERAAAMYGSPLPEEIRARLDKELNSIIDNGYAVMYRSAEMLVKKSLADGYLVGSRGSVGSSFAATMSGITEVNPLPPHYLCPNCKHLEWGDNEKYDCGVDMPDKVCPECGTPYNKEGFTIPFETFLGFEANKEPDIDLNFAGEYQGTAQKYVEEIFGERNVFKAGTIGTIKDKTAFGYVAKYFEERGINVNRFEMDRLTSCCEGVRKTSGQHPGGIIIVPEGHEIYEFCPVQHPANDVKSDIITTHFDYHSIDQNLLKLDILGHDAPSMIRQLQDMTGVDPTKVPIKDDKVMTIFNGIEGLDIKNPDYRFTHGSYGIPEFGTKFVRQMLDDTKPEAFADLVRISGFSHGTDVWLGNAQELITNGTATMKDAISTRDDIMNYLRLKGVPNKDAFTIMEKVRKGKGLTPEQEELMRANDVPDWYIESCKKIKYMFPRAHAVAYVMMSNRIAYYKVYHPVEFYAVYFTAKVAYFDEKVILRGIEAIESRMDEIIRKGQDASKKEEDELPVLEVAYEMCSRGYEFAPARLGISDSLRFLSYEGKVLLPFVAITGVGEGAATYFEEEYRKRPYETVEDVSERGKINRTALDEMRQHGVLDGLPETAQISLFG</sequence>
<comment type="function">
    <text evidence="7">Required for replicative DNA synthesis. This DNA polymerase also exhibits 3' to 5' exonuclease activity.</text>
</comment>
<accession>A0A9D1N655</accession>
<dbReference type="InterPro" id="IPR011708">
    <property type="entry name" value="DNA_pol3_alpha_NTPase_dom"/>
</dbReference>
<dbReference type="Gene3D" id="2.40.50.140">
    <property type="entry name" value="Nucleic acid-binding proteins"/>
    <property type="match status" value="1"/>
</dbReference>
<evidence type="ECO:0000313" key="11">
    <source>
        <dbReference type="Proteomes" id="UP000824130"/>
    </source>
</evidence>
<dbReference type="NCBIfam" id="TIGR01405">
    <property type="entry name" value="polC_Gram_pos"/>
    <property type="match status" value="1"/>
</dbReference>
<keyword evidence="7" id="KW-0378">Hydrolase</keyword>
<protein>
    <recommendedName>
        <fullName evidence="7">DNA polymerase III PolC-type</fullName>
        <shortName evidence="7">PolIII</shortName>
        <ecNumber evidence="7">2.7.7.7</ecNumber>
    </recommendedName>
</protein>